<accession>A0A3D8RXA4</accession>
<name>A0A3D8RXA4_9EURO</name>
<feature type="compositionally biased region" description="Basic and acidic residues" evidence="1">
    <location>
        <begin position="311"/>
        <end position="331"/>
    </location>
</feature>
<evidence type="ECO:0000256" key="1">
    <source>
        <dbReference type="SAM" id="MobiDB-lite"/>
    </source>
</evidence>
<evidence type="ECO:0000313" key="2">
    <source>
        <dbReference type="EMBL" id="RDW78655.1"/>
    </source>
</evidence>
<proteinExistence type="predicted"/>
<dbReference type="Proteomes" id="UP000256690">
    <property type="component" value="Unassembled WGS sequence"/>
</dbReference>
<feature type="region of interest" description="Disordered" evidence="1">
    <location>
        <begin position="1"/>
        <end position="22"/>
    </location>
</feature>
<dbReference type="AlphaFoldDB" id="A0A3D8RXA4"/>
<comment type="caution">
    <text evidence="2">The sequence shown here is derived from an EMBL/GenBank/DDBJ whole genome shotgun (WGS) entry which is preliminary data.</text>
</comment>
<protein>
    <submittedName>
        <fullName evidence="2">Uncharacterized protein</fullName>
    </submittedName>
</protein>
<dbReference type="RefSeq" id="XP_026603355.1">
    <property type="nucleotide sequence ID" value="XM_026747523.1"/>
</dbReference>
<keyword evidence="3" id="KW-1185">Reference proteome</keyword>
<reference evidence="2 3" key="1">
    <citation type="journal article" date="2018" name="IMA Fungus">
        <title>IMA Genome-F 9: Draft genome sequence of Annulohypoxylon stygium, Aspergillus mulundensis, Berkeleyomyces basicola (syn. Thielaviopsis basicola), Ceratocystis smalleyi, two Cercospora beticola strains, Coleophoma cylindrospora, Fusarium fracticaudum, Phialophora cf. hyalina, and Morchella septimelata.</title>
        <authorList>
            <person name="Wingfield B.D."/>
            <person name="Bills G.F."/>
            <person name="Dong Y."/>
            <person name="Huang W."/>
            <person name="Nel W.J."/>
            <person name="Swalarsk-Parry B.S."/>
            <person name="Vaghefi N."/>
            <person name="Wilken P.M."/>
            <person name="An Z."/>
            <person name="de Beer Z.W."/>
            <person name="De Vos L."/>
            <person name="Chen L."/>
            <person name="Duong T.A."/>
            <person name="Gao Y."/>
            <person name="Hammerbacher A."/>
            <person name="Kikkert J.R."/>
            <person name="Li Y."/>
            <person name="Li H."/>
            <person name="Li K."/>
            <person name="Li Q."/>
            <person name="Liu X."/>
            <person name="Ma X."/>
            <person name="Naidoo K."/>
            <person name="Pethybridge S.J."/>
            <person name="Sun J."/>
            <person name="Steenkamp E.T."/>
            <person name="van der Nest M.A."/>
            <person name="van Wyk S."/>
            <person name="Wingfield M.J."/>
            <person name="Xiong C."/>
            <person name="Yue Q."/>
            <person name="Zhang X."/>
        </authorList>
    </citation>
    <scope>NUCLEOTIDE SEQUENCE [LARGE SCALE GENOMIC DNA]</scope>
    <source>
        <strain evidence="2 3">DSM 5745</strain>
    </source>
</reference>
<sequence length="331" mass="37491">MSSRTVAMVPTGPLHRGDRIRSDGPQARVDELVRKYRKANAPSAVMLEVFNDADTYSLLVGALRRQVALSKCRSQEFEDCQVTIYDRALLILSNYGESATDPGALELYLTEFLGIVPIAPISDGVETVSKHVEVQNVLNKAIADHEHSETAVAAPSKEFKREEEAAPSSPFNIDVEYSRYFPDSPAYDDENIKHAAPLDPSSEALKDDVRVARLLEVYQQAKEDYFNTKTRDGFESLSAVRFLRDSAENTLRYFHANGLSDNCYVPDLEHTFAIARDKTAQLLGGRKRHFDDDTGNWSRQYHFNRSRSKRRSESRGEKRSRRIVDSYRPHA</sequence>
<dbReference type="OrthoDB" id="5296805at2759"/>
<evidence type="ECO:0000313" key="3">
    <source>
        <dbReference type="Proteomes" id="UP000256690"/>
    </source>
</evidence>
<dbReference type="EMBL" id="PVWQ01000006">
    <property type="protein sequence ID" value="RDW78655.1"/>
    <property type="molecule type" value="Genomic_DNA"/>
</dbReference>
<organism evidence="2 3">
    <name type="scientific">Aspergillus mulundensis</name>
    <dbReference type="NCBI Taxonomy" id="1810919"/>
    <lineage>
        <taxon>Eukaryota</taxon>
        <taxon>Fungi</taxon>
        <taxon>Dikarya</taxon>
        <taxon>Ascomycota</taxon>
        <taxon>Pezizomycotina</taxon>
        <taxon>Eurotiomycetes</taxon>
        <taxon>Eurotiomycetidae</taxon>
        <taxon>Eurotiales</taxon>
        <taxon>Aspergillaceae</taxon>
        <taxon>Aspergillus</taxon>
        <taxon>Aspergillus subgen. Nidulantes</taxon>
    </lineage>
</organism>
<dbReference type="STRING" id="1810919.A0A3D8RXA4"/>
<feature type="region of interest" description="Disordered" evidence="1">
    <location>
        <begin position="301"/>
        <end position="331"/>
    </location>
</feature>
<gene>
    <name evidence="2" type="ORF">DSM5745_05507</name>
</gene>
<dbReference type="GeneID" id="38115877"/>